<sequence>QVNDVVRDRERASERKRIRELTLTVGSSRSLSGMLESRTSPSQASRRSRRLDRVKTMSHEEASKVIVIP</sequence>
<gene>
    <name evidence="2" type="ORF">TSAR_014381</name>
</gene>
<accession>A0A232EJI3</accession>
<protein>
    <submittedName>
        <fullName evidence="2">Uncharacterized protein</fullName>
    </submittedName>
</protein>
<evidence type="ECO:0000256" key="1">
    <source>
        <dbReference type="SAM" id="MobiDB-lite"/>
    </source>
</evidence>
<dbReference type="EMBL" id="NNAY01004032">
    <property type="protein sequence ID" value="OXU18471.1"/>
    <property type="molecule type" value="Genomic_DNA"/>
</dbReference>
<feature type="region of interest" description="Disordered" evidence="1">
    <location>
        <begin position="26"/>
        <end position="69"/>
    </location>
</feature>
<evidence type="ECO:0000313" key="3">
    <source>
        <dbReference type="Proteomes" id="UP000215335"/>
    </source>
</evidence>
<reference evidence="2 3" key="1">
    <citation type="journal article" date="2017" name="Curr. Biol.">
        <title>The Evolution of Venom by Co-option of Single-Copy Genes.</title>
        <authorList>
            <person name="Martinson E.O."/>
            <person name="Mrinalini"/>
            <person name="Kelkar Y.D."/>
            <person name="Chang C.H."/>
            <person name="Werren J.H."/>
        </authorList>
    </citation>
    <scope>NUCLEOTIDE SEQUENCE [LARGE SCALE GENOMIC DNA]</scope>
    <source>
        <strain evidence="2 3">Alberta</strain>
        <tissue evidence="2">Whole body</tissue>
    </source>
</reference>
<feature type="non-terminal residue" evidence="2">
    <location>
        <position position="1"/>
    </location>
</feature>
<comment type="caution">
    <text evidence="2">The sequence shown here is derived from an EMBL/GenBank/DDBJ whole genome shotgun (WGS) entry which is preliminary data.</text>
</comment>
<feature type="compositionally biased region" description="Basic and acidic residues" evidence="1">
    <location>
        <begin position="51"/>
        <end position="63"/>
    </location>
</feature>
<feature type="compositionally biased region" description="Polar residues" evidence="1">
    <location>
        <begin position="26"/>
        <end position="45"/>
    </location>
</feature>
<organism evidence="2 3">
    <name type="scientific">Trichomalopsis sarcophagae</name>
    <dbReference type="NCBI Taxonomy" id="543379"/>
    <lineage>
        <taxon>Eukaryota</taxon>
        <taxon>Metazoa</taxon>
        <taxon>Ecdysozoa</taxon>
        <taxon>Arthropoda</taxon>
        <taxon>Hexapoda</taxon>
        <taxon>Insecta</taxon>
        <taxon>Pterygota</taxon>
        <taxon>Neoptera</taxon>
        <taxon>Endopterygota</taxon>
        <taxon>Hymenoptera</taxon>
        <taxon>Apocrita</taxon>
        <taxon>Proctotrupomorpha</taxon>
        <taxon>Chalcidoidea</taxon>
        <taxon>Pteromalidae</taxon>
        <taxon>Pteromalinae</taxon>
        <taxon>Trichomalopsis</taxon>
    </lineage>
</organism>
<dbReference type="AlphaFoldDB" id="A0A232EJI3"/>
<proteinExistence type="predicted"/>
<name>A0A232EJI3_9HYME</name>
<evidence type="ECO:0000313" key="2">
    <source>
        <dbReference type="EMBL" id="OXU18471.1"/>
    </source>
</evidence>
<dbReference type="Proteomes" id="UP000215335">
    <property type="component" value="Unassembled WGS sequence"/>
</dbReference>
<keyword evidence="3" id="KW-1185">Reference proteome</keyword>